<dbReference type="InterPro" id="IPR058625">
    <property type="entry name" value="MdtA-like_BSH"/>
</dbReference>
<comment type="caution">
    <text evidence="5">The sequence shown here is derived from an EMBL/GenBank/DDBJ whole genome shotgun (WGS) entry which is preliminary data.</text>
</comment>
<evidence type="ECO:0000313" key="5">
    <source>
        <dbReference type="EMBL" id="MEX5728343.1"/>
    </source>
</evidence>
<dbReference type="InterPro" id="IPR058792">
    <property type="entry name" value="Beta-barrel_RND_2"/>
</dbReference>
<dbReference type="Gene3D" id="2.40.420.20">
    <property type="match status" value="1"/>
</dbReference>
<proteinExistence type="inferred from homology"/>
<gene>
    <name evidence="5" type="ORF">Ga0609869_001696</name>
</gene>
<dbReference type="InterPro" id="IPR006143">
    <property type="entry name" value="RND_pump_MFP"/>
</dbReference>
<evidence type="ECO:0000259" key="2">
    <source>
        <dbReference type="Pfam" id="PF25917"/>
    </source>
</evidence>
<feature type="domain" description="CusB-like beta-barrel" evidence="3">
    <location>
        <begin position="220"/>
        <end position="292"/>
    </location>
</feature>
<feature type="domain" description="Multidrug resistance protein MdtA-like barrel-sandwich hybrid" evidence="2">
    <location>
        <begin position="86"/>
        <end position="213"/>
    </location>
</feature>
<keyword evidence="6" id="KW-1185">Reference proteome</keyword>
<dbReference type="Pfam" id="PF25954">
    <property type="entry name" value="Beta-barrel_RND_2"/>
    <property type="match status" value="1"/>
</dbReference>
<dbReference type="RefSeq" id="WP_245972440.1">
    <property type="nucleotide sequence ID" value="NZ_JBEHHI010000001.1"/>
</dbReference>
<evidence type="ECO:0000313" key="6">
    <source>
        <dbReference type="Proteomes" id="UP001560019"/>
    </source>
</evidence>
<feature type="domain" description="YknX-like C-terminal permuted SH3-like" evidence="4">
    <location>
        <begin position="305"/>
        <end position="364"/>
    </location>
</feature>
<dbReference type="Pfam" id="PF25989">
    <property type="entry name" value="YknX_C"/>
    <property type="match status" value="1"/>
</dbReference>
<dbReference type="EMBL" id="JBEHHI010000001">
    <property type="protein sequence ID" value="MEX5728343.1"/>
    <property type="molecule type" value="Genomic_DNA"/>
</dbReference>
<dbReference type="Gene3D" id="2.40.50.100">
    <property type="match status" value="1"/>
</dbReference>
<reference evidence="5 6" key="1">
    <citation type="submission" date="2024-06" db="EMBL/GenBank/DDBJ databases">
        <title>Genome of Rhodovulum iodosum, a marine photoferrotroph.</title>
        <authorList>
            <person name="Bianchini G."/>
            <person name="Nikeleit V."/>
            <person name="Kappler A."/>
            <person name="Bryce C."/>
            <person name="Sanchez-Baracaldo P."/>
        </authorList>
    </citation>
    <scope>NUCLEOTIDE SEQUENCE [LARGE SCALE GENOMIC DNA]</scope>
    <source>
        <strain evidence="5 6">UT/N1</strain>
    </source>
</reference>
<name>A0ABV3XSQ1_9RHOB</name>
<evidence type="ECO:0000259" key="3">
    <source>
        <dbReference type="Pfam" id="PF25954"/>
    </source>
</evidence>
<dbReference type="InterPro" id="IPR058637">
    <property type="entry name" value="YknX-like_C"/>
</dbReference>
<dbReference type="Gene3D" id="2.40.30.170">
    <property type="match status" value="1"/>
</dbReference>
<dbReference type="PANTHER" id="PTHR30469:SF11">
    <property type="entry name" value="BLL4320 PROTEIN"/>
    <property type="match status" value="1"/>
</dbReference>
<comment type="similarity">
    <text evidence="1">Belongs to the membrane fusion protein (MFP) (TC 8.A.1) family.</text>
</comment>
<sequence>MRQLLLSILLIAGTLALWVAYVPSAMPVLDRLGVLDLVGLEAPEADSGSGGRRFGGGGPAAVVVTEVDEGTIRDQVIAIGDGQALRNVTVRAKVTGQVVELGLSDGDRVEANAVLVRLDDEAERIAVERARLVLDDAREEAERIVRLENTGAVTEVRRREANLALRTAELGLRQAEFDLAERTVRAPFAGWAGVLDISVGDRVSSGDTLVTLTDRSKILIDFHVPERVVGRIAPGMPLAAHPLALPGLELAGEVHALDNIVDSTSRTLRVQGRLENDGDRLRGGMAFEVALSLPGEALPSVDPLAVQWSSEGAYVWVVRDGKAARVPVKIRQRNADSVLVEAELEPGDQVVTEGVQTLRPGAELRIVAPQAAVKRPPGAQSL</sequence>
<dbReference type="PANTHER" id="PTHR30469">
    <property type="entry name" value="MULTIDRUG RESISTANCE PROTEIN MDTA"/>
    <property type="match status" value="1"/>
</dbReference>
<dbReference type="Gene3D" id="1.10.287.470">
    <property type="entry name" value="Helix hairpin bin"/>
    <property type="match status" value="1"/>
</dbReference>
<dbReference type="SUPFAM" id="SSF111369">
    <property type="entry name" value="HlyD-like secretion proteins"/>
    <property type="match status" value="1"/>
</dbReference>
<protein>
    <submittedName>
        <fullName evidence="5">RND family efflux transporter MFP subunit</fullName>
    </submittedName>
</protein>
<accession>A0ABV3XSQ1</accession>
<evidence type="ECO:0000256" key="1">
    <source>
        <dbReference type="ARBA" id="ARBA00009477"/>
    </source>
</evidence>
<dbReference type="Pfam" id="PF25917">
    <property type="entry name" value="BSH_RND"/>
    <property type="match status" value="1"/>
</dbReference>
<dbReference type="Proteomes" id="UP001560019">
    <property type="component" value="Unassembled WGS sequence"/>
</dbReference>
<organism evidence="5 6">
    <name type="scientific">Rhodovulum iodosum</name>
    <dbReference type="NCBI Taxonomy" id="68291"/>
    <lineage>
        <taxon>Bacteria</taxon>
        <taxon>Pseudomonadati</taxon>
        <taxon>Pseudomonadota</taxon>
        <taxon>Alphaproteobacteria</taxon>
        <taxon>Rhodobacterales</taxon>
        <taxon>Paracoccaceae</taxon>
        <taxon>Rhodovulum</taxon>
    </lineage>
</organism>
<dbReference type="NCBIfam" id="TIGR01730">
    <property type="entry name" value="RND_mfp"/>
    <property type="match status" value="1"/>
</dbReference>
<evidence type="ECO:0000259" key="4">
    <source>
        <dbReference type="Pfam" id="PF25989"/>
    </source>
</evidence>